<evidence type="ECO:0000313" key="3">
    <source>
        <dbReference type="Proteomes" id="UP000437931"/>
    </source>
</evidence>
<organism evidence="1 4">
    <name type="scientific">Xanthomonas sontii</name>
    <dbReference type="NCBI Taxonomy" id="2650745"/>
    <lineage>
        <taxon>Bacteria</taxon>
        <taxon>Pseudomonadati</taxon>
        <taxon>Pseudomonadota</taxon>
        <taxon>Gammaproteobacteria</taxon>
        <taxon>Lysobacterales</taxon>
        <taxon>Lysobacteraceae</taxon>
        <taxon>Xanthomonas</taxon>
    </lineage>
</organism>
<reference evidence="3 4" key="1">
    <citation type="submission" date="2019-11" db="EMBL/GenBank/DDBJ databases">
        <title>First report of rice panicle blight caused by Xanthomonas sp. in Iran.</title>
        <authorList>
            <person name="Mirghasempour S.A."/>
            <person name="Huang S."/>
            <person name="Brady C.L."/>
            <person name="Studholme D.J."/>
        </authorList>
    </citation>
    <scope>NUCLEOTIDE SEQUENCE [LARGE SCALE GENOMIC DNA]</scope>
    <source>
        <strain evidence="1 4">ASD011</strain>
        <strain evidence="3">SAM114</strain>
    </source>
</reference>
<sequence>MLDRQVLQIGPSPERGSEVAPFSAHASAQNLVVLGDPGSGKSSLFKASSARDDGRYYTVRDFLNTPSNEVPTGQILWIDALDETRSGRSDQSTVDQLTRKLALIRPKAIRLSCRVADWLDQTDLAALQPYFAKSGAATVVRLLALTKSEQMSVLASSCYDDAERFVEEAIRRQLGPLLENPHTLLLLAKVVRRGNWPLSQTELFDRAVLLLLDEQNALHAEKDLGPGRFTAKGLLHAAGALCALRLLSDCQGFSLAARSDEDNIACYKEIELSPREELYAALSRRAFVSVGQGTVDYTHRTIAEFLAARYLVRQLSSGFPLRRLFVLLGIQERPPTALRGLFAWLATLSTDPAPLMDYDPVGVLLYGDVSNWSSASRLRLVHVLARHSKQDPWFLSSRHLPDNARALADPALTEEYQRLLTSSESTFSLRLFVILLQKSGRILPGFVEIFKGLVEDSKAYYALRLTALEALHEGDGASQYALLAAYAYLGRSEDDLRLRSASLRAYLGDGLSATDFIQFWSDLEASEEQLPAGITIGLLDHVDPSLAKVILKQLQSGASSSLPVRGGRRGTREASRLYEKLLAIALPETTDSQQAYEWFKFYLRRAARPDQDGALDKAFKSSPDLGRQLLRAALARADFCAVHETSWVRFIHAMRSRLSLDEIIYEMLQAVGVASGERRYLIYRAVLDESLGLGDKEAYKSAEFSALAQEDSVLGAVRDAWLAQRNQMPGFISQSAQENAQQIEAWRVRTQARFEHHAAAIRSASDLDLLEEASEIYFWQERPQSPVVPSAPQSRLRWALGEQGLASVLEGFDSLIKKRFPPELSELLEAYYERRSTPWSALLAALDVYREQCGDISELPDPLLASALLIEAIFPVYLNKRSSVDRWCHRWVDELTEAKPNLAVDTYLAFLVNELGQCNQHPRILMEIGHPALIGEYRGEALSRFFGELPAAQFWCSQAGLALGTGRWRVVQVTGPCR</sequence>
<keyword evidence="3" id="KW-1185">Reference proteome</keyword>
<name>A0A6N7QG98_9XANT</name>
<evidence type="ECO:0000313" key="4">
    <source>
        <dbReference type="Proteomes" id="UP000439314"/>
    </source>
</evidence>
<comment type="caution">
    <text evidence="1">The sequence shown here is derived from an EMBL/GenBank/DDBJ whole genome shotgun (WGS) entry which is preliminary data.</text>
</comment>
<dbReference type="EMBL" id="WJPN01000027">
    <property type="protein sequence ID" value="MRH02668.1"/>
    <property type="molecule type" value="Genomic_DNA"/>
</dbReference>
<dbReference type="EMBL" id="WJPM01000027">
    <property type="protein sequence ID" value="MRH76990.1"/>
    <property type="molecule type" value="Genomic_DNA"/>
</dbReference>
<dbReference type="RefSeq" id="WP_153753497.1">
    <property type="nucleotide sequence ID" value="NZ_WJPM01000027.1"/>
</dbReference>
<proteinExistence type="predicted"/>
<evidence type="ECO:0000313" key="2">
    <source>
        <dbReference type="EMBL" id="MRH76990.1"/>
    </source>
</evidence>
<dbReference type="Proteomes" id="UP000439314">
    <property type="component" value="Unassembled WGS sequence"/>
</dbReference>
<reference evidence="2" key="2">
    <citation type="journal article" date="2020" name="Plant Dis.">
        <title>A Grain Rot of Rice in Iran Caused by a Xanthomonas Strain Closely Related to X. sacchari.</title>
        <authorList>
            <person name="Mirghasempour S.A."/>
            <person name="Huang S."/>
            <person name="Studholme D.J."/>
            <person name="Brady C.L."/>
        </authorList>
    </citation>
    <scope>NUCLEOTIDE SEQUENCE</scope>
    <source>
        <strain evidence="2">SAM114</strain>
    </source>
</reference>
<protein>
    <submittedName>
        <fullName evidence="1">Uncharacterized protein</fullName>
    </submittedName>
</protein>
<accession>A0A6N7QG98</accession>
<gene>
    <name evidence="1" type="ORF">GIY21_20410</name>
    <name evidence="2" type="ORF">GIY22_20375</name>
</gene>
<evidence type="ECO:0000313" key="1">
    <source>
        <dbReference type="EMBL" id="MRH02668.1"/>
    </source>
</evidence>
<dbReference type="Proteomes" id="UP000437931">
    <property type="component" value="Unassembled WGS sequence"/>
</dbReference>
<dbReference type="AlphaFoldDB" id="A0A6N7QG98"/>